<feature type="region of interest" description="Disordered" evidence="1">
    <location>
        <begin position="32"/>
        <end position="109"/>
    </location>
</feature>
<dbReference type="AlphaFoldDB" id="A0A6N7KQE6"/>
<evidence type="ECO:0000313" key="4">
    <source>
        <dbReference type="Proteomes" id="UP000450000"/>
    </source>
</evidence>
<evidence type="ECO:0008006" key="5">
    <source>
        <dbReference type="Google" id="ProtNLM"/>
    </source>
</evidence>
<evidence type="ECO:0000256" key="2">
    <source>
        <dbReference type="SAM" id="SignalP"/>
    </source>
</evidence>
<dbReference type="Proteomes" id="UP000450000">
    <property type="component" value="Unassembled WGS sequence"/>
</dbReference>
<dbReference type="OrthoDB" id="4226479at2"/>
<evidence type="ECO:0000313" key="3">
    <source>
        <dbReference type="EMBL" id="MQS13802.1"/>
    </source>
</evidence>
<name>A0A6N7KQE6_9ACTN</name>
<dbReference type="RefSeq" id="WP_153462301.1">
    <property type="nucleotide sequence ID" value="NZ_WBOF01000001.1"/>
</dbReference>
<protein>
    <recommendedName>
        <fullName evidence="5">DUF4352 domain-containing protein</fullName>
    </recommendedName>
</protein>
<accession>A0A6N7KQE6</accession>
<feature type="signal peptide" evidence="2">
    <location>
        <begin position="1"/>
        <end position="32"/>
    </location>
</feature>
<dbReference type="EMBL" id="WBOF01000001">
    <property type="protein sequence ID" value="MQS13802.1"/>
    <property type="molecule type" value="Genomic_DNA"/>
</dbReference>
<organism evidence="3 4">
    <name type="scientific">Streptomyces kaniharaensis</name>
    <dbReference type="NCBI Taxonomy" id="212423"/>
    <lineage>
        <taxon>Bacteria</taxon>
        <taxon>Bacillati</taxon>
        <taxon>Actinomycetota</taxon>
        <taxon>Actinomycetes</taxon>
        <taxon>Kitasatosporales</taxon>
        <taxon>Streptomycetaceae</taxon>
        <taxon>Streptomyces</taxon>
    </lineage>
</organism>
<gene>
    <name evidence="3" type="ORF">F7Q99_16375</name>
</gene>
<keyword evidence="2" id="KW-0732">Signal</keyword>
<evidence type="ECO:0000256" key="1">
    <source>
        <dbReference type="SAM" id="MobiDB-lite"/>
    </source>
</evidence>
<feature type="chain" id="PRO_5039693346" description="DUF4352 domain-containing protein" evidence="2">
    <location>
        <begin position="33"/>
        <end position="252"/>
    </location>
</feature>
<reference evidence="3 4" key="1">
    <citation type="submission" date="2019-09" db="EMBL/GenBank/DDBJ databases">
        <title>Genome Sequences of Streptomyces kaniharaensis ATCC 21070.</title>
        <authorList>
            <person name="Zhu W."/>
            <person name="De Crecy-Lagard V."/>
            <person name="Richards N.G."/>
        </authorList>
    </citation>
    <scope>NUCLEOTIDE SEQUENCE [LARGE SCALE GENOMIC DNA]</scope>
    <source>
        <strain evidence="3 4">SF-557</strain>
    </source>
</reference>
<feature type="compositionally biased region" description="Low complexity" evidence="1">
    <location>
        <begin position="49"/>
        <end position="92"/>
    </location>
</feature>
<comment type="caution">
    <text evidence="3">The sequence shown here is derived from an EMBL/GenBank/DDBJ whole genome shotgun (WGS) entry which is preliminary data.</text>
</comment>
<keyword evidence="4" id="KW-1185">Reference proteome</keyword>
<dbReference type="PROSITE" id="PS51257">
    <property type="entry name" value="PROKAR_LIPOPROTEIN"/>
    <property type="match status" value="1"/>
</dbReference>
<proteinExistence type="predicted"/>
<sequence length="252" mass="25226">MTKTRPLGKIARAGVPAAALALLLAACGPDNSDPVAASTDTPAAPPVTAPAAAPAGTPTGAAPPASRAPAPGGSSAPAAGGSNAPAAGGDAPQPVATAGGNNVTQISYDRPLPLGATGRYLGKSSTVDATAVSITKGTAAEIAPFAFMPDLTNGKTPYYVTMTFTNRTGTPLAQDAYMMRAWVKPRDHSAGTLPAPTLQRSIPQCDTKSLVPLADGQSVKLCAVYLVPNDNPPAFLTYGNILDTAPLVWKVG</sequence>